<dbReference type="GO" id="GO:0016279">
    <property type="term" value="F:protein-lysine N-methyltransferase activity"/>
    <property type="evidence" value="ECO:0007669"/>
    <property type="project" value="TreeGrafter"/>
</dbReference>
<organism evidence="5 6">
    <name type="scientific">Marchantia polymorpha subsp. ruderalis</name>
    <dbReference type="NCBI Taxonomy" id="1480154"/>
    <lineage>
        <taxon>Eukaryota</taxon>
        <taxon>Viridiplantae</taxon>
        <taxon>Streptophyta</taxon>
        <taxon>Embryophyta</taxon>
        <taxon>Marchantiophyta</taxon>
        <taxon>Marchantiopsida</taxon>
        <taxon>Marchantiidae</taxon>
        <taxon>Marchantiales</taxon>
        <taxon>Marchantiaceae</taxon>
        <taxon>Marchantia</taxon>
    </lineage>
</organism>
<dbReference type="PROSITE" id="PS50280">
    <property type="entry name" value="SET"/>
    <property type="match status" value="1"/>
</dbReference>
<evidence type="ECO:0000256" key="1">
    <source>
        <dbReference type="ARBA" id="ARBA00022603"/>
    </source>
</evidence>
<dbReference type="InterPro" id="IPR050600">
    <property type="entry name" value="SETD3_SETD6_MTase"/>
</dbReference>
<dbReference type="Gene3D" id="3.90.1410.10">
    <property type="entry name" value="set domain protein methyltransferase, domain 1"/>
    <property type="match status" value="1"/>
</dbReference>
<dbReference type="Pfam" id="PF09273">
    <property type="entry name" value="Rubis-subs-bind"/>
    <property type="match status" value="1"/>
</dbReference>
<feature type="domain" description="SET" evidence="4">
    <location>
        <begin position="50"/>
        <end position="278"/>
    </location>
</feature>
<sequence>METMAMARRLGCPLPSARPWCTGRFCHGARALQTPDLRQWVEKHGGYVSPGIELSQDGQSGLGLLASQWIPRGQTLIRLPSRLQLGMRSGDANCPADETLQTIANRVPEELWSLKLGLKLLNEKAKENSFWWPYISLLPQRFQTPIFFSGEEIASLQYPPLIHQVKKRCQVLYQISSKDIPAVLETCPAEKHPFGGQQVDGGALGWAMSAVSSRAFRLQNSAGDSERVLLPLIDMCNHSFSPNSRLEQIPTPDNTDFLFQVVAESSLEKGMPLSLTYGALSNDYLLLDYGFVVSENPHDRVELKYDPSLLDVARMAGGLSSQGPQSFTSPAPWQQALLAQLRLQGAGASLMVTLGGPDIVEGRLLAALRILYAADVSELRHQDLEQLQQWGSKPPLGFANERNVLRTLAALSALVLTRSFATTVEQDRASLGTLEHSSNQQLTMGYRLEKKQMLLDTVEKVMDRLNSLKPDSKVGQEVKARKGKGFG</sequence>
<dbReference type="SUPFAM" id="SSF81822">
    <property type="entry name" value="RuBisCo LSMT C-terminal, substrate-binding domain"/>
    <property type="match status" value="1"/>
</dbReference>
<evidence type="ECO:0000313" key="5">
    <source>
        <dbReference type="EMBL" id="OAE28872.1"/>
    </source>
</evidence>
<dbReference type="InterPro" id="IPR015353">
    <property type="entry name" value="Rubisco_LSMT_subst-bd"/>
</dbReference>
<dbReference type="PANTHER" id="PTHR13271:SF116">
    <property type="entry name" value="F21J9.27"/>
    <property type="match status" value="1"/>
</dbReference>
<dbReference type="InterPro" id="IPR001214">
    <property type="entry name" value="SET_dom"/>
</dbReference>
<evidence type="ECO:0000256" key="3">
    <source>
        <dbReference type="ARBA" id="ARBA00022691"/>
    </source>
</evidence>
<evidence type="ECO:0000256" key="2">
    <source>
        <dbReference type="ARBA" id="ARBA00022679"/>
    </source>
</evidence>
<reference evidence="5" key="1">
    <citation type="submission" date="2016-03" db="EMBL/GenBank/DDBJ databases">
        <title>Mechanisms controlling the formation of the plant cell surface in tip-growing cells are functionally conserved among land plants.</title>
        <authorList>
            <person name="Honkanen S."/>
            <person name="Jones V.A."/>
            <person name="Morieri G."/>
            <person name="Champion C."/>
            <person name="Hetherington A.J."/>
            <person name="Kelly S."/>
            <person name="Saint-Marcoux D."/>
            <person name="Proust H."/>
            <person name="Prescott H."/>
            <person name="Dolan L."/>
        </authorList>
    </citation>
    <scope>NUCLEOTIDE SEQUENCE [LARGE SCALE GENOMIC DNA]</scope>
    <source>
        <tissue evidence="5">Whole gametophyte</tissue>
    </source>
</reference>
<dbReference type="PANTHER" id="PTHR13271">
    <property type="entry name" value="UNCHARACTERIZED PUTATIVE METHYLTRANSFERASE"/>
    <property type="match status" value="1"/>
</dbReference>
<evidence type="ECO:0000313" key="6">
    <source>
        <dbReference type="Proteomes" id="UP000077202"/>
    </source>
</evidence>
<dbReference type="Gene3D" id="3.90.1420.10">
    <property type="entry name" value="Rubisco LSMT, substrate-binding domain"/>
    <property type="match status" value="1"/>
</dbReference>
<dbReference type="CDD" id="cd10527">
    <property type="entry name" value="SET_LSMT"/>
    <property type="match status" value="1"/>
</dbReference>
<dbReference type="Pfam" id="PF00856">
    <property type="entry name" value="SET"/>
    <property type="match status" value="1"/>
</dbReference>
<dbReference type="GO" id="GO:0032259">
    <property type="term" value="P:methylation"/>
    <property type="evidence" value="ECO:0007669"/>
    <property type="project" value="UniProtKB-KW"/>
</dbReference>
<protein>
    <recommendedName>
        <fullName evidence="4">SET domain-containing protein</fullName>
    </recommendedName>
</protein>
<dbReference type="Proteomes" id="UP000077202">
    <property type="component" value="Unassembled WGS sequence"/>
</dbReference>
<keyword evidence="2" id="KW-0808">Transferase</keyword>
<evidence type="ECO:0000259" key="4">
    <source>
        <dbReference type="PROSITE" id="PS50280"/>
    </source>
</evidence>
<proteinExistence type="predicted"/>
<comment type="caution">
    <text evidence="5">The sequence shown here is derived from an EMBL/GenBank/DDBJ whole genome shotgun (WGS) entry which is preliminary data.</text>
</comment>
<dbReference type="EMBL" id="LVLJ01001637">
    <property type="protein sequence ID" value="OAE28872.1"/>
    <property type="molecule type" value="Genomic_DNA"/>
</dbReference>
<keyword evidence="3" id="KW-0949">S-adenosyl-L-methionine</keyword>
<keyword evidence="6" id="KW-1185">Reference proteome</keyword>
<keyword evidence="1" id="KW-0489">Methyltransferase</keyword>
<dbReference type="FunFam" id="3.90.1410.10:FF:000009">
    <property type="entry name" value="Histone-lysine N-methyltransferase setd3"/>
    <property type="match status" value="1"/>
</dbReference>
<dbReference type="AlphaFoldDB" id="A0A176W8Z6"/>
<name>A0A176W8Z6_MARPO</name>
<accession>A0A176W8Z6</accession>
<dbReference type="InterPro" id="IPR046341">
    <property type="entry name" value="SET_dom_sf"/>
</dbReference>
<dbReference type="SUPFAM" id="SSF82199">
    <property type="entry name" value="SET domain"/>
    <property type="match status" value="1"/>
</dbReference>
<dbReference type="InterPro" id="IPR036464">
    <property type="entry name" value="Rubisco_LSMT_subst-bd_sf"/>
</dbReference>
<gene>
    <name evidence="5" type="ORF">AXG93_2255s1040</name>
</gene>